<dbReference type="Proteomes" id="UP000694660">
    <property type="component" value="Unassembled WGS sequence"/>
</dbReference>
<comment type="caution">
    <text evidence="2">The sequence shown here is derived from an EMBL/GenBank/DDBJ whole genome shotgun (WGS) entry which is preliminary data.</text>
</comment>
<protein>
    <recommendedName>
        <fullName evidence="4">Lipoprotein</fullName>
    </recommendedName>
</protein>
<accession>A0A944HF98</accession>
<gene>
    <name evidence="2" type="ORF">I8J34_20305</name>
</gene>
<evidence type="ECO:0000313" key="2">
    <source>
        <dbReference type="EMBL" id="MBT0963536.1"/>
    </source>
</evidence>
<dbReference type="RefSeq" id="WP_214363468.1">
    <property type="nucleotide sequence ID" value="NZ_JAEKFT010000032.1"/>
</dbReference>
<evidence type="ECO:0008006" key="4">
    <source>
        <dbReference type="Google" id="ProtNLM"/>
    </source>
</evidence>
<reference evidence="3" key="1">
    <citation type="journal article" date="2022" name="ISME J.">
        <title>Genetic and phylogenetic analysis of dissimilatory iodate-reducing bacteria identifies potential niches across the world's oceans.</title>
        <authorList>
            <person name="Reyes-Umana V."/>
            <person name="Henning Z."/>
            <person name="Lee K."/>
            <person name="Barnum T.P."/>
            <person name="Coates J.D."/>
        </authorList>
    </citation>
    <scope>NUCLEOTIDE SEQUENCE [LARGE SCALE GENOMIC DNA]</scope>
    <source>
        <strain evidence="3">IR12</strain>
    </source>
</reference>
<evidence type="ECO:0000313" key="3">
    <source>
        <dbReference type="Proteomes" id="UP000694660"/>
    </source>
</evidence>
<feature type="chain" id="PRO_5037359171" description="Lipoprotein" evidence="1">
    <location>
        <begin position="19"/>
        <end position="233"/>
    </location>
</feature>
<feature type="signal peptide" evidence="1">
    <location>
        <begin position="1"/>
        <end position="18"/>
    </location>
</feature>
<evidence type="ECO:0000256" key="1">
    <source>
        <dbReference type="SAM" id="SignalP"/>
    </source>
</evidence>
<dbReference type="EMBL" id="JAEKFT010000032">
    <property type="protein sequence ID" value="MBT0963536.1"/>
    <property type="molecule type" value="Genomic_DNA"/>
</dbReference>
<keyword evidence="1" id="KW-0732">Signal</keyword>
<name>A0A944HF98_DENI1</name>
<sequence>MRHVALMLLTGALLAGCAAPGSGPAPRLDRGFSLAGLAKSDIDKVAEVHHYHLFQSLRRLTLKLYRRNPAEWRKRGVDSAEAAVADLFDRDHRWRLEALNYRRGAEAIQIALTPDYPGDRVRAFVTGMVSMVQKALGDRAEFYLLDEVDPQRVYNAARNIEVAAWKLGQARDEHGQLLLLSNEMGPVTNLSFEREFGRQIALLDALADVLAEREGRTITRVIQNAATAVFLPL</sequence>
<dbReference type="AlphaFoldDB" id="A0A944HF98"/>
<organism evidence="2 3">
    <name type="scientific">Denitromonas iodatirespirans</name>
    <dbReference type="NCBI Taxonomy" id="2795389"/>
    <lineage>
        <taxon>Bacteria</taxon>
        <taxon>Pseudomonadati</taxon>
        <taxon>Pseudomonadota</taxon>
        <taxon>Betaproteobacteria</taxon>
        <taxon>Rhodocyclales</taxon>
        <taxon>Zoogloeaceae</taxon>
        <taxon>Denitromonas</taxon>
    </lineage>
</organism>
<keyword evidence="3" id="KW-1185">Reference proteome</keyword>
<proteinExistence type="predicted"/>
<dbReference type="PROSITE" id="PS51257">
    <property type="entry name" value="PROKAR_LIPOPROTEIN"/>
    <property type="match status" value="1"/>
</dbReference>